<feature type="compositionally biased region" description="Basic and acidic residues" evidence="2">
    <location>
        <begin position="2340"/>
        <end position="2405"/>
    </location>
</feature>
<feature type="compositionally biased region" description="Basic and acidic residues" evidence="2">
    <location>
        <begin position="607"/>
        <end position="627"/>
    </location>
</feature>
<protein>
    <submittedName>
        <fullName evidence="3">Uncharacterized protein</fullName>
    </submittedName>
</protein>
<feature type="compositionally biased region" description="Basic and acidic residues" evidence="2">
    <location>
        <begin position="2865"/>
        <end position="2881"/>
    </location>
</feature>
<feature type="region of interest" description="Disordered" evidence="2">
    <location>
        <begin position="2915"/>
        <end position="2954"/>
    </location>
</feature>
<feature type="compositionally biased region" description="Basic and acidic residues" evidence="2">
    <location>
        <begin position="2694"/>
        <end position="2705"/>
    </location>
</feature>
<feature type="compositionally biased region" description="Basic and acidic residues" evidence="2">
    <location>
        <begin position="2754"/>
        <end position="2774"/>
    </location>
</feature>
<feature type="region of interest" description="Disordered" evidence="2">
    <location>
        <begin position="2811"/>
        <end position="2896"/>
    </location>
</feature>
<feature type="compositionally biased region" description="Polar residues" evidence="2">
    <location>
        <begin position="1170"/>
        <end position="1188"/>
    </location>
</feature>
<feature type="compositionally biased region" description="Basic and acidic residues" evidence="2">
    <location>
        <begin position="1387"/>
        <end position="1409"/>
    </location>
</feature>
<feature type="region of interest" description="Disordered" evidence="2">
    <location>
        <begin position="2173"/>
        <end position="2229"/>
    </location>
</feature>
<feature type="compositionally biased region" description="Basic and acidic residues" evidence="2">
    <location>
        <begin position="2662"/>
        <end position="2681"/>
    </location>
</feature>
<feature type="region of interest" description="Disordered" evidence="2">
    <location>
        <begin position="1810"/>
        <end position="1849"/>
    </location>
</feature>
<feature type="region of interest" description="Disordered" evidence="2">
    <location>
        <begin position="2693"/>
        <end position="2792"/>
    </location>
</feature>
<dbReference type="EMBL" id="JABCRI010000018">
    <property type="protein sequence ID" value="KAF8390483.1"/>
    <property type="molecule type" value="Genomic_DNA"/>
</dbReference>
<feature type="compositionally biased region" description="Basic and acidic residues" evidence="2">
    <location>
        <begin position="2968"/>
        <end position="2981"/>
    </location>
</feature>
<feature type="compositionally biased region" description="Basic and acidic residues" evidence="2">
    <location>
        <begin position="1975"/>
        <end position="1994"/>
    </location>
</feature>
<feature type="compositionally biased region" description="Acidic residues" evidence="2">
    <location>
        <begin position="3262"/>
        <end position="3274"/>
    </location>
</feature>
<feature type="region of interest" description="Disordered" evidence="2">
    <location>
        <begin position="2337"/>
        <end position="2582"/>
    </location>
</feature>
<feature type="compositionally biased region" description="Basic and acidic residues" evidence="2">
    <location>
        <begin position="301"/>
        <end position="317"/>
    </location>
</feature>
<feature type="region of interest" description="Disordered" evidence="2">
    <location>
        <begin position="2619"/>
        <end position="2681"/>
    </location>
</feature>
<dbReference type="OMA" id="KAIIHVD"/>
<feature type="region of interest" description="Disordered" evidence="2">
    <location>
        <begin position="191"/>
        <end position="317"/>
    </location>
</feature>
<feature type="compositionally biased region" description="Basic and acidic residues" evidence="2">
    <location>
        <begin position="3236"/>
        <end position="3252"/>
    </location>
</feature>
<keyword evidence="1" id="KW-0175">Coiled coil</keyword>
<evidence type="ECO:0000313" key="4">
    <source>
        <dbReference type="Proteomes" id="UP000655225"/>
    </source>
</evidence>
<feature type="compositionally biased region" description="Basic and acidic residues" evidence="2">
    <location>
        <begin position="2939"/>
        <end position="2954"/>
    </location>
</feature>
<feature type="compositionally biased region" description="Basic and acidic residues" evidence="2">
    <location>
        <begin position="710"/>
        <end position="728"/>
    </location>
</feature>
<feature type="region of interest" description="Disordered" evidence="2">
    <location>
        <begin position="1079"/>
        <end position="1116"/>
    </location>
</feature>
<feature type="coiled-coil region" evidence="1">
    <location>
        <begin position="1865"/>
        <end position="1912"/>
    </location>
</feature>
<feature type="region of interest" description="Disordered" evidence="2">
    <location>
        <begin position="3117"/>
        <end position="3318"/>
    </location>
</feature>
<feature type="compositionally biased region" description="Polar residues" evidence="2">
    <location>
        <begin position="2918"/>
        <end position="2928"/>
    </location>
</feature>
<feature type="compositionally biased region" description="Basic and acidic residues" evidence="2">
    <location>
        <begin position="1156"/>
        <end position="1166"/>
    </location>
</feature>
<feature type="compositionally biased region" description="Basic and acidic residues" evidence="2">
    <location>
        <begin position="1342"/>
        <end position="1352"/>
    </location>
</feature>
<feature type="region of interest" description="Disordered" evidence="2">
    <location>
        <begin position="1342"/>
        <end position="1502"/>
    </location>
</feature>
<feature type="compositionally biased region" description="Basic and acidic residues" evidence="2">
    <location>
        <begin position="1815"/>
        <end position="1845"/>
    </location>
</feature>
<feature type="compositionally biased region" description="Low complexity" evidence="2">
    <location>
        <begin position="2529"/>
        <end position="2540"/>
    </location>
</feature>
<feature type="compositionally biased region" description="Basic and acidic residues" evidence="2">
    <location>
        <begin position="2721"/>
        <end position="2739"/>
    </location>
</feature>
<feature type="compositionally biased region" description="Basic and acidic residues" evidence="2">
    <location>
        <begin position="3191"/>
        <end position="3211"/>
    </location>
</feature>
<name>A0A835D4M5_TETSI</name>
<feature type="compositionally biased region" description="Basic and acidic residues" evidence="2">
    <location>
        <begin position="584"/>
        <end position="595"/>
    </location>
</feature>
<feature type="compositionally biased region" description="Polar residues" evidence="2">
    <location>
        <begin position="508"/>
        <end position="519"/>
    </location>
</feature>
<feature type="compositionally biased region" description="Basic and acidic residues" evidence="2">
    <location>
        <begin position="1079"/>
        <end position="1102"/>
    </location>
</feature>
<feature type="region of interest" description="Disordered" evidence="2">
    <location>
        <begin position="1969"/>
        <end position="2034"/>
    </location>
</feature>
<feature type="region of interest" description="Disordered" evidence="2">
    <location>
        <begin position="1568"/>
        <end position="1633"/>
    </location>
</feature>
<organism evidence="3 4">
    <name type="scientific">Tetracentron sinense</name>
    <name type="common">Spur-leaf</name>
    <dbReference type="NCBI Taxonomy" id="13715"/>
    <lineage>
        <taxon>Eukaryota</taxon>
        <taxon>Viridiplantae</taxon>
        <taxon>Streptophyta</taxon>
        <taxon>Embryophyta</taxon>
        <taxon>Tracheophyta</taxon>
        <taxon>Spermatophyta</taxon>
        <taxon>Magnoliopsida</taxon>
        <taxon>Trochodendrales</taxon>
        <taxon>Trochodendraceae</taxon>
        <taxon>Tetracentron</taxon>
    </lineage>
</organism>
<feature type="compositionally biased region" description="Polar residues" evidence="2">
    <location>
        <begin position="2013"/>
        <end position="2028"/>
    </location>
</feature>
<reference evidence="3 4" key="1">
    <citation type="submission" date="2020-04" db="EMBL/GenBank/DDBJ databases">
        <title>Plant Genome Project.</title>
        <authorList>
            <person name="Zhang R.-G."/>
        </authorList>
    </citation>
    <scope>NUCLEOTIDE SEQUENCE [LARGE SCALE GENOMIC DNA]</scope>
    <source>
        <strain evidence="3">YNK0</strain>
        <tissue evidence="3">Leaf</tissue>
    </source>
</reference>
<dbReference type="OrthoDB" id="771720at2759"/>
<feature type="compositionally biased region" description="Basic and acidic residues" evidence="2">
    <location>
        <begin position="2541"/>
        <end position="2582"/>
    </location>
</feature>
<feature type="compositionally biased region" description="Basic and acidic residues" evidence="2">
    <location>
        <begin position="222"/>
        <end position="231"/>
    </location>
</feature>
<feature type="compositionally biased region" description="Basic and acidic residues" evidence="2">
    <location>
        <begin position="3121"/>
        <end position="3137"/>
    </location>
</feature>
<feature type="compositionally biased region" description="Basic and acidic residues" evidence="2">
    <location>
        <begin position="2086"/>
        <end position="2108"/>
    </location>
</feature>
<feature type="compositionally biased region" description="Basic and acidic residues" evidence="2">
    <location>
        <begin position="561"/>
        <end position="573"/>
    </location>
</feature>
<feature type="compositionally biased region" description="Basic and acidic residues" evidence="2">
    <location>
        <begin position="2458"/>
        <end position="2471"/>
    </location>
</feature>
<feature type="compositionally biased region" description="Basic and acidic residues" evidence="2">
    <location>
        <begin position="1134"/>
        <end position="1147"/>
    </location>
</feature>
<feature type="compositionally biased region" description="Basic and acidic residues" evidence="2">
    <location>
        <begin position="2619"/>
        <end position="2640"/>
    </location>
</feature>
<feature type="compositionally biased region" description="Basic and acidic residues" evidence="2">
    <location>
        <begin position="2173"/>
        <end position="2194"/>
    </location>
</feature>
<feature type="region of interest" description="Disordered" evidence="2">
    <location>
        <begin position="2060"/>
        <end position="2126"/>
    </location>
</feature>
<feature type="compositionally biased region" description="Polar residues" evidence="2">
    <location>
        <begin position="275"/>
        <end position="288"/>
    </location>
</feature>
<feature type="compositionally biased region" description="Polar residues" evidence="2">
    <location>
        <begin position="3219"/>
        <end position="3231"/>
    </location>
</feature>
<feature type="compositionally biased region" description="Basic and acidic residues" evidence="2">
    <location>
        <begin position="838"/>
        <end position="849"/>
    </location>
</feature>
<feature type="region of interest" description="Disordered" evidence="2">
    <location>
        <begin position="838"/>
        <end position="940"/>
    </location>
</feature>
<feature type="region of interest" description="Disordered" evidence="2">
    <location>
        <begin position="1133"/>
        <end position="1217"/>
    </location>
</feature>
<accession>A0A835D4M5</accession>
<feature type="region of interest" description="Disordered" evidence="2">
    <location>
        <begin position="3040"/>
        <end position="3061"/>
    </location>
</feature>
<sequence length="3341" mass="372462">MNSSVVFFADVLAALIQQKYKMEEEAKELRCVQFDKTVDESSLGELHKVEAGLNLLPETVENSTKIEDSQVATDIKNETVNPVLEEKVSTSEGESFLESPSLAKVAFEETCTQSEDCQAHEVPIWIKKETMENETQLQKEDTDAITERDTIDAFVKQVSVDLSSKNAKEDVEQMKASELPSEEKNIEEFVGEKLPHLPKPPASVDPNLQGKTGSGESEVLEEEKQREKRTNNLDTGTVLETSLEKSKAEEPNLEIDERNETPKEEEIPTEDVETTVDQQASIEENLQSIEEEKAVTGSQTDDIRGKNTGEDTDLDSRRQVLETIEATTGHNEQALSLTPDLIRDSLNAEVGTVKEAGNNEQSIGKDFGTNTTHIKQDVEQTSFQGIEGSEPEKFSNSIGMEKVPETIVPSENIENERKEGEEIPQDSIRATPISIATASPKIQNDEEEILESGKGINDKLDSPSVIIVTERTSLQKAEPEVGGKLEEVCSLALEKKSQETIDSDEIQDQNNHETPFVTQKTEDTCQGEGDKLALTEASNEENKDEFPVILAEEVINITDMVEGKENSGKGASKDEEEPEQSFLQKDEPEREKLEMSEEIETAPSGADIKKNTCRKEEPINEEERKEDETNDTDNTNEYGVPKQEVETFTDTVSVMQDLKSVDPSEKIESMEVEIPNKNTDELSTTHPLVEETVQDVGEKGEVVFNFEPEEQAREDNRASPEEEQHNEEAPEVSKSTESTILEQEKTIDGAPTLGLTSHTSEMEVEKLKKASELESEEKLEVMDTGENIEEETIKKEETYDTDLHRIETKCDETEKITIEEEVPIKDYSTVCDGNELMEKSYQKDKKEQNSPEEAAPELNGEYQSYKTYGDDKTTKNESIHEEVYDGPKITGTGEDAKNQIIEEEGTVTDLSPEYIGEETIKSSQEEQKEAEKPKGEVHEKLETASVVEDIEKHILEEDAVKDQSTVSIGTASVVEDIEKHILEDDDVKDQSPVSIGTGSVVEDTEKHILEDDAVKDQSTVSIGEITVQESSQEDEKEAKMTEQEVCEMLETASADKDIEKQILENDGAVKDLLAVSVREETVKESSLEDGKDAKEPEGKVFEGLETASAGEDTENKIQEIDTVKDQSTVFIGEETVKESSQEDEKAVRKMKRRPKSSKERQVKDSDFVSIEQNFEATGSTEETETVTLKNEEDPINNPDASSTTEASGKEMLPKESSVKLAETSCLISEVSEKQIIDKIEKVETTSHEFDTASVTGITAEPSLQEAGPEGEKLVETSDLASEDKGLATIETSRTSLQGEEVKSVAIEEISNLGENTDREILTAQKPEADQAEQEIKYEILVRDPDAVLRSEDQGIETTTETEIATGKTPLDDKEEENLGGSSTLPLKKQEELTEGSEKIKDETAVKGETQDENPETPFVSQTTEEVSMKIEEEPKKPEEVSEMRSEHIGKESPNEEFQKDEDGEIDKSPEKHIFESKDVDSILEEKTTELTEPSDRSKSEASIDEMLELVLKKNIPEGEKPFDEAAKALETTGTWADTEKDILEQKESIKNLEDKFNEGMEVEEEALELGAKGHSHERNEGSNTTNNENLPVENIEVIDPSEKLKRASESMPEDQSDETLHETKEDVIEEDSEAIKDQKAVSVENQMIGEGFQEEKERIEEIKPKLEAGDHSNKINYAIESIKNTIMTEEVLQGVEKADENTKIDVLEQDDSVKNLQDNFKEGMKVDMSVELEAEGYNHETKKAFDAPDNETLQVENLEAIDRGEKLERAFESEVEDQSNETIHKNKEIKIEEGSETIKDQQVEFVENQMIGETSQDKEKVRIEETEPNLEARDHGEKTYEENESIKNTILTEEVPRGVKKVDENENIKKQIIGKEEEQEDILEQEDSVKNLEDYFKETMKAEDNMVELKVEGRSNETNEASDTTSNETLLVEKLIAMDPDENLERASKSMVEDQSNETLLEPIETIIEEDRDAIEDQKAVSIEDQKIGERFQEEENEGIDETEPILEAGDHGNNTNEANESTKNTILTEEVPLGVEKAESENIKKQIIEEEVITKDLHKVSVGDETINEVRDSDVISTEQNFKATDSDEKTQTMNFKDDGDSNKKPESSPVKEASKDELIQKEGNENLVDVSSLVSKASKDNITEEILEEKDNRNDKLDTASVTVLTEETNFREAESGEKLVEAFDTGSKEESLETDETTQTSLHSEEVESMKHGETSNLVSQLPTVEGENAYKELTVEKLEADEVEKEIPQASDAVSESENQCFEAIIEAETPTGWTLLADKAEEKLQKSSSSLISEKQELGMTTTMEKIKDEILNEDGTQKKKKLEVPFTMETAEETCLHKEEEPRELEASEMGFEIKENPNKESNVEEGEKPDEASKLDTEIHVSETKDAESLLKGEKIVEPTEASENSAKGTSKEEEVLEVDQQKDQSEAKKPKKPFGGVSEDLETGGASTNTEKDYQEIDDHLKNPGENSEEDRNVGDINSVRDTTENGIPKEENFNAIDLDGKRIGTEGENSNKNADDLTITSSSVEETSVGGKCEEASNLEPEKIDRASEFESEVQSHEIPTETEGKEIKEDGDIAKDQISVSVGNRRVGQSFQEDEKKCEHLEEAVPELKTDQDECDKKTEANEITNKDISTDEITEEKEAANDPYPIPLGEETVKESHQEDEKKGKKIKDTATKLDLENQIYEIRTKDDQGEKTNEANQTTKKNGILNEELSERVEKAGASENTDKWSKDPYLLSIGEGNVTESHQKDAMKGKEVEEAATKLDLEDQSDETSGRNNTTETKIIKEEVKSSDLVLVEQNLETTASDDKIKTEIIKDEDDPNGNLDASPATNATGEEAPQEKVGDKLEELSELVPEEPIHESIKINEENKEITTEDTGGPEGITEIEKLKNTSSELAYNASNIAEGLNLKDQQTPTNKPVNSPLAEASQEEIQHKGSEITEDGKSHDLVFDTHTTAEVSKPIEERKGENIKDEAPVEEVLTKVNEKKLDEDKIHKTIGADDSGETQISKQEQIPVLLSVEQTTAERSIRYDPEELDNTSNLGIEEQGHSTNDLVFKAQIHESEETKGTDLEDAVSLNEKFDVLSHIQPSSKEIFQKVDSMELAEANEITLSSEKLEKDSDATSEEHTLGEVDPIESAETKISTGNKDIPSMPQDPIVKTLQKAEVEDDLEPGKASEIESEVSEVEHGGEKKIDEILDETKPMDSGKVSLSHLLQRSTKETSQMAGHLTGDRKPTVNKEEMRTEEAETVQVDEAKTDEEEKDEEAEEEHEHKKEDSGSDAPVMVEASRDVDVRPMHKKSHNILSGVGSKVKHSIAKVKKAITGKSSQPKSLSPK</sequence>
<proteinExistence type="predicted"/>
<feature type="compositionally biased region" description="Basic and acidic residues" evidence="2">
    <location>
        <begin position="2847"/>
        <end position="2857"/>
    </location>
</feature>
<evidence type="ECO:0000313" key="3">
    <source>
        <dbReference type="EMBL" id="KAF8390483.1"/>
    </source>
</evidence>
<keyword evidence="4" id="KW-1185">Reference proteome</keyword>
<feature type="compositionally biased region" description="Basic and acidic residues" evidence="2">
    <location>
        <begin position="760"/>
        <end position="781"/>
    </location>
</feature>
<feature type="compositionally biased region" description="Basic and acidic residues" evidence="2">
    <location>
        <begin position="659"/>
        <end position="669"/>
    </location>
</feature>
<feature type="compositionally biased region" description="Basic and acidic residues" evidence="2">
    <location>
        <begin position="242"/>
        <end position="266"/>
    </location>
</feature>
<feature type="compositionally biased region" description="Basic and acidic residues" evidence="2">
    <location>
        <begin position="1465"/>
        <end position="1501"/>
    </location>
</feature>
<feature type="compositionally biased region" description="Basic and acidic residues" evidence="2">
    <location>
        <begin position="2814"/>
        <end position="2823"/>
    </location>
</feature>
<feature type="compositionally biased region" description="Acidic residues" evidence="2">
    <location>
        <begin position="1995"/>
        <end position="2005"/>
    </location>
</feature>
<feature type="coiled-coil region" evidence="1">
    <location>
        <begin position="2244"/>
        <end position="2302"/>
    </location>
</feature>
<feature type="compositionally biased region" description="Basic and acidic residues" evidence="2">
    <location>
        <begin position="520"/>
        <end position="533"/>
    </location>
</feature>
<feature type="compositionally biased region" description="Basic and acidic residues" evidence="2">
    <location>
        <begin position="868"/>
        <end position="885"/>
    </location>
</feature>
<feature type="compositionally biased region" description="Basic and acidic residues" evidence="2">
    <location>
        <begin position="1426"/>
        <end position="1457"/>
    </location>
</feature>
<feature type="compositionally biased region" description="Basic and acidic residues" evidence="2">
    <location>
        <begin position="1207"/>
        <end position="1217"/>
    </location>
</feature>
<feature type="compositionally biased region" description="Basic and acidic residues" evidence="2">
    <location>
        <begin position="918"/>
        <end position="940"/>
    </location>
</feature>
<dbReference type="PANTHER" id="PTHR35511:SF2">
    <property type="entry name" value="A-KINASE ANCHOR-LIKE PROTEIN"/>
    <property type="match status" value="1"/>
</dbReference>
<feature type="region of interest" description="Disordered" evidence="2">
    <location>
        <begin position="499"/>
        <end position="788"/>
    </location>
</feature>
<gene>
    <name evidence="3" type="ORF">HHK36_025009</name>
</gene>
<evidence type="ECO:0000256" key="2">
    <source>
        <dbReference type="SAM" id="MobiDB-lite"/>
    </source>
</evidence>
<evidence type="ECO:0000256" key="1">
    <source>
        <dbReference type="SAM" id="Coils"/>
    </source>
</evidence>
<feature type="compositionally biased region" description="Basic and acidic residues" evidence="2">
    <location>
        <begin position="2490"/>
        <end position="2514"/>
    </location>
</feature>
<dbReference type="Proteomes" id="UP000655225">
    <property type="component" value="Unassembled WGS sequence"/>
</dbReference>
<feature type="compositionally biased region" description="Basic and acidic residues" evidence="2">
    <location>
        <begin position="2114"/>
        <end position="2126"/>
    </location>
</feature>
<feature type="region of interest" description="Disordered" evidence="2">
    <location>
        <begin position="382"/>
        <end position="445"/>
    </location>
</feature>
<feature type="region of interest" description="Disordered" evidence="2">
    <location>
        <begin position="2962"/>
        <end position="2981"/>
    </location>
</feature>
<feature type="compositionally biased region" description="Basic and acidic residues" evidence="2">
    <location>
        <begin position="2060"/>
        <end position="2075"/>
    </location>
</feature>
<feature type="compositionally biased region" description="Basic and acidic residues" evidence="2">
    <location>
        <begin position="2417"/>
        <end position="2436"/>
    </location>
</feature>
<comment type="caution">
    <text evidence="3">The sequence shown here is derived from an EMBL/GenBank/DDBJ whole genome shotgun (WGS) entry which is preliminary data.</text>
</comment>
<feature type="compositionally biased region" description="Basic and acidic residues" evidence="2">
    <location>
        <begin position="2206"/>
        <end position="2217"/>
    </location>
</feature>
<dbReference type="PANTHER" id="PTHR35511">
    <property type="entry name" value="A-KINASE ANCHOR-LIKE PROTEIN"/>
    <property type="match status" value="1"/>
</dbReference>
<feature type="compositionally biased region" description="Polar residues" evidence="2">
    <location>
        <begin position="2076"/>
        <end position="2085"/>
    </location>
</feature>